<dbReference type="EMBL" id="MPGH01000257">
    <property type="protein sequence ID" value="OLN81226.1"/>
    <property type="molecule type" value="Genomic_DNA"/>
</dbReference>
<proteinExistence type="predicted"/>
<feature type="compositionally biased region" description="Polar residues" evidence="1">
    <location>
        <begin position="127"/>
        <end position="146"/>
    </location>
</feature>
<feature type="compositionally biased region" description="Polar residues" evidence="1">
    <location>
        <begin position="436"/>
        <end position="445"/>
    </location>
</feature>
<protein>
    <submittedName>
        <fullName evidence="2">Uncharacterized protein</fullName>
    </submittedName>
</protein>
<gene>
    <name evidence="2" type="ORF">CCHL11_07288</name>
</gene>
<evidence type="ECO:0000313" key="3">
    <source>
        <dbReference type="Proteomes" id="UP000186583"/>
    </source>
</evidence>
<accession>A0A1Q8RA05</accession>
<reference evidence="2 3" key="1">
    <citation type="submission" date="2016-11" db="EMBL/GenBank/DDBJ databases">
        <title>Draft Genome Assembly of Colletotrichum chlorophyti a pathogen of herbaceous plants.</title>
        <authorList>
            <person name="Gan P."/>
            <person name="Narusaka M."/>
            <person name="Tsushima A."/>
            <person name="Narusaka Y."/>
            <person name="Takano Y."/>
            <person name="Shirasu K."/>
        </authorList>
    </citation>
    <scope>NUCLEOTIDE SEQUENCE [LARGE SCALE GENOMIC DNA]</scope>
    <source>
        <strain evidence="2 3">NTL11</strain>
    </source>
</reference>
<dbReference type="Proteomes" id="UP000186583">
    <property type="component" value="Unassembled WGS sequence"/>
</dbReference>
<organism evidence="2 3">
    <name type="scientific">Colletotrichum chlorophyti</name>
    <dbReference type="NCBI Taxonomy" id="708187"/>
    <lineage>
        <taxon>Eukaryota</taxon>
        <taxon>Fungi</taxon>
        <taxon>Dikarya</taxon>
        <taxon>Ascomycota</taxon>
        <taxon>Pezizomycotina</taxon>
        <taxon>Sordariomycetes</taxon>
        <taxon>Hypocreomycetidae</taxon>
        <taxon>Glomerellales</taxon>
        <taxon>Glomerellaceae</taxon>
        <taxon>Colletotrichum</taxon>
    </lineage>
</organism>
<feature type="compositionally biased region" description="Low complexity" evidence="1">
    <location>
        <begin position="557"/>
        <end position="570"/>
    </location>
</feature>
<evidence type="ECO:0000313" key="2">
    <source>
        <dbReference type="EMBL" id="OLN81226.1"/>
    </source>
</evidence>
<dbReference type="STRING" id="708187.A0A1Q8RA05"/>
<feature type="region of interest" description="Disordered" evidence="1">
    <location>
        <begin position="552"/>
        <end position="575"/>
    </location>
</feature>
<dbReference type="AlphaFoldDB" id="A0A1Q8RA05"/>
<feature type="compositionally biased region" description="Polar residues" evidence="1">
    <location>
        <begin position="412"/>
        <end position="421"/>
    </location>
</feature>
<keyword evidence="3" id="KW-1185">Reference proteome</keyword>
<comment type="caution">
    <text evidence="2">The sequence shown here is derived from an EMBL/GenBank/DDBJ whole genome shotgun (WGS) entry which is preliminary data.</text>
</comment>
<sequence>MGFLKFLSSKKSPDKSANGIKAQAYTATTASLPPLLGTYPVAGNGPTNVFETLQRSHHKISETNLSLAAASDYSAPAPPVPRFRDASVERPSSAPYGAGPNSSPSSRGGRDSSRGPPLSFRKPRMGSVTSLTSGLSPTPKRSNNSPAIPFEGDPFRSPSAPFSHSRHVSMHGNGALAKGFIDILDAQSEIKPSGFQNRVKASGARDYGEDVADRNIGENGVDLTSERVQAFYASNNGGSPQNQLSEPVRPGTAMAHFRDKGQTYSPSQRHNPMEMEARTKSLTSASQAPFRTTIFSPERSYRQEPIMEDPEPVRGRRRQSLGAYVPSVPSALEEEGSIRLQRSAFDAPGTSSARQHKRRSTLGGEAPFNELGIFTQPVRRTAVETPLSPKTSSQKPVYVVRHNYSLPVQQRLRTSAEAQTESYHHAVRPPSRGGSVASSKFSSPTQKPPSKRHSMPGMGGVVSTLLDELPRNARASDAEDDTRGWVGRVEVESFVDSADVSSPAPSPHVMRSGHSWRETLDNSVQKPKLLGSPYGKSKLDEIDEHVPMRTSSLRPCSMTSTTPTMSSSSSFLRPVSRHTTTTSVDLATTSSCPNDSHSSLHSGTCDQHSFRTALESALPSPMDSAGLGVGYNIDDYLSSDDDTDADSFITSRHRDWNGGNEEDLLFSNLGYGQGGLQLPGLFDGLPNVPDPDTTSPERPGSALRYSSLSNPGRFSRRLSLDPRIEAPTLPLDMLDEDEDEDDMYDIPTRSDLALGRRGTRRISALGTMYQSIEEEKGKVDVRAAVRLRKEDKARQRAMARFGRVKNKRATFGGDETEQC</sequence>
<evidence type="ECO:0000256" key="1">
    <source>
        <dbReference type="SAM" id="MobiDB-lite"/>
    </source>
</evidence>
<feature type="region of interest" description="Disordered" evidence="1">
    <location>
        <begin position="680"/>
        <end position="708"/>
    </location>
</feature>
<name>A0A1Q8RA05_9PEZI</name>
<feature type="region of interest" description="Disordered" evidence="1">
    <location>
        <begin position="69"/>
        <end position="167"/>
    </location>
</feature>
<feature type="region of interest" description="Disordered" evidence="1">
    <location>
        <begin position="344"/>
        <end position="371"/>
    </location>
</feature>
<feature type="region of interest" description="Disordered" evidence="1">
    <location>
        <begin position="495"/>
        <end position="540"/>
    </location>
</feature>
<dbReference type="OrthoDB" id="5325276at2759"/>
<feature type="region of interest" description="Disordered" evidence="1">
    <location>
        <begin position="412"/>
        <end position="462"/>
    </location>
</feature>